<organism evidence="3 4">
    <name type="scientific">Alicyclobacillus tolerans</name>
    <dbReference type="NCBI Taxonomy" id="90970"/>
    <lineage>
        <taxon>Bacteria</taxon>
        <taxon>Bacillati</taxon>
        <taxon>Bacillota</taxon>
        <taxon>Bacilli</taxon>
        <taxon>Bacillales</taxon>
        <taxon>Alicyclobacillaceae</taxon>
        <taxon>Alicyclobacillus</taxon>
    </lineage>
</organism>
<accession>A0ABT9LY38</accession>
<protein>
    <submittedName>
        <fullName evidence="3">Demethoxyubiquinone hydroxylase (CLK1/Coq7/Cat5 family)</fullName>
    </submittedName>
</protein>
<dbReference type="Proteomes" id="UP001229209">
    <property type="component" value="Unassembled WGS sequence"/>
</dbReference>
<feature type="coiled-coil region" evidence="1">
    <location>
        <begin position="114"/>
        <end position="148"/>
    </location>
</feature>
<evidence type="ECO:0000256" key="1">
    <source>
        <dbReference type="SAM" id="Coils"/>
    </source>
</evidence>
<feature type="compositionally biased region" description="Polar residues" evidence="2">
    <location>
        <begin position="82"/>
        <end position="102"/>
    </location>
</feature>
<reference evidence="3 4" key="1">
    <citation type="submission" date="2023-07" db="EMBL/GenBank/DDBJ databases">
        <title>Genomic Encyclopedia of Type Strains, Phase IV (KMG-IV): sequencing the most valuable type-strain genomes for metagenomic binning, comparative biology and taxonomic classification.</title>
        <authorList>
            <person name="Goeker M."/>
        </authorList>
    </citation>
    <scope>NUCLEOTIDE SEQUENCE [LARGE SCALE GENOMIC DNA]</scope>
    <source>
        <strain evidence="3 4">DSM 25924</strain>
    </source>
</reference>
<dbReference type="PANTHER" id="PTHR41302">
    <property type="entry name" value="PRESPORE-SPECIFIC TRANSCRIPTIONAL REGULATOR RSFA-RELATED"/>
    <property type="match status" value="1"/>
</dbReference>
<feature type="region of interest" description="Disordered" evidence="2">
    <location>
        <begin position="74"/>
        <end position="102"/>
    </location>
</feature>
<evidence type="ECO:0000313" key="3">
    <source>
        <dbReference type="EMBL" id="MDP9729178.1"/>
    </source>
</evidence>
<proteinExistence type="predicted"/>
<dbReference type="Pfam" id="PF13921">
    <property type="entry name" value="Myb_DNA-bind_6"/>
    <property type="match status" value="1"/>
</dbReference>
<comment type="caution">
    <text evidence="3">The sequence shown here is derived from an EMBL/GenBank/DDBJ whole genome shotgun (WGS) entry which is preliminary data.</text>
</comment>
<dbReference type="EMBL" id="JAURUO010000011">
    <property type="protein sequence ID" value="MDP9729178.1"/>
    <property type="molecule type" value="Genomic_DNA"/>
</dbReference>
<evidence type="ECO:0000256" key="2">
    <source>
        <dbReference type="SAM" id="MobiDB-lite"/>
    </source>
</evidence>
<name>A0ABT9LY38_9BACL</name>
<keyword evidence="4" id="KW-1185">Reference proteome</keyword>
<evidence type="ECO:0000313" key="4">
    <source>
        <dbReference type="Proteomes" id="UP001229209"/>
    </source>
</evidence>
<dbReference type="InterPro" id="IPR014243">
    <property type="entry name" value="RsfA-like"/>
</dbReference>
<keyword evidence="1" id="KW-0175">Coiled coil</keyword>
<dbReference type="RefSeq" id="WP_306954895.1">
    <property type="nucleotide sequence ID" value="NZ_JAURUO010000011.1"/>
</dbReference>
<sequence>MTSDEKTVSRSDAWSPEDDVKLANLVLQHIRSGSTQLRAFDEAATLLGRTSAACGYRWNGVVRKHYRDEIEKAKEERKTSKVHSSIQEVETSDSNPHQKSVSQELSMTDILHFLQTYEQKFLHLQQHASQLENLNKDLANRIGQLEVQVIHPQSSSFTEISSEQLDDDSKTLFAILQRAKKILQDSH</sequence>
<gene>
    <name evidence="3" type="ORF">J2S04_002147</name>
</gene>
<dbReference type="PANTHER" id="PTHR41302:SF2">
    <property type="entry name" value="PRESPORE SPECIFIC TRANSCRIPTIONAL ACTIVATOR RSFA"/>
    <property type="match status" value="1"/>
</dbReference>